<dbReference type="AlphaFoldDB" id="A0AA36MZW0"/>
<evidence type="ECO:0000256" key="2">
    <source>
        <dbReference type="ARBA" id="ARBA00009863"/>
    </source>
</evidence>
<comment type="subcellular location">
    <subcellularLocation>
        <location evidence="1">Mitochondrion</location>
    </subcellularLocation>
</comment>
<dbReference type="GO" id="GO:0005763">
    <property type="term" value="C:mitochondrial small ribosomal subunit"/>
    <property type="evidence" value="ECO:0007669"/>
    <property type="project" value="TreeGrafter"/>
</dbReference>
<comment type="similarity">
    <text evidence="2">Belongs to the mitochondrion-specific ribosomal protein mS29 family.</text>
</comment>
<reference evidence="8" key="1">
    <citation type="submission" date="2023-08" db="EMBL/GenBank/DDBJ databases">
        <authorList>
            <person name="Chen Y."/>
            <person name="Shah S."/>
            <person name="Dougan E. K."/>
            <person name="Thang M."/>
            <person name="Chan C."/>
        </authorList>
    </citation>
    <scope>NUCLEOTIDE SEQUENCE</scope>
</reference>
<comment type="caution">
    <text evidence="8">The sequence shown here is derived from an EMBL/GenBank/DDBJ whole genome shotgun (WGS) entry which is preliminary data.</text>
</comment>
<keyword evidence="9" id="KW-1185">Reference proteome</keyword>
<name>A0AA36MZW0_9DINO</name>
<organism evidence="8 9">
    <name type="scientific">Effrenium voratum</name>
    <dbReference type="NCBI Taxonomy" id="2562239"/>
    <lineage>
        <taxon>Eukaryota</taxon>
        <taxon>Sar</taxon>
        <taxon>Alveolata</taxon>
        <taxon>Dinophyceae</taxon>
        <taxon>Suessiales</taxon>
        <taxon>Symbiodiniaceae</taxon>
        <taxon>Effrenium</taxon>
    </lineage>
</organism>
<evidence type="ECO:0000313" key="9">
    <source>
        <dbReference type="Proteomes" id="UP001178507"/>
    </source>
</evidence>
<evidence type="ECO:0000256" key="6">
    <source>
        <dbReference type="ARBA" id="ARBA00023274"/>
    </source>
</evidence>
<keyword evidence="5" id="KW-0496">Mitochondrion</keyword>
<keyword evidence="3" id="KW-0809">Transit peptide</keyword>
<sequence>MVAEQLLRDPALFQRAIGSAPSVLELAAEYCGHCLAETQRFTAWEAENVDVLRSHLRSMLCGGVGASEADPGTERLLGEATRARARYVLDWWRIQQATSVEEAVALYRERCASICPEASAGFPAPAAPPAPRQTAPSFEATPRLARGWLLSAAAAVKALAVSLYAWLWPTPCQPSAESLLVVTRRLYEPLIEKTVDTEVKAQNLSGSQRLRRIAQYRRQVRTPSMSDVLQQPQNVWEIVEFGLDSAEYAVQAVAETFTQLQRQRTHPVLVVVDDWNECFPCSEYVSIRYDNTRFNGYIPAYHLSMPRALHRWDGRKYRRGLKLCATSWQRYKRRQYRPELLGVQDYEIRTVRNFTQQEFANYVMYLRLMNVVHKFPPEDLEYFYMLTQGNGWQARRILSTLY</sequence>
<keyword evidence="4" id="KW-0689">Ribosomal protein</keyword>
<accession>A0AA36MZW0</accession>
<dbReference type="GO" id="GO:0003735">
    <property type="term" value="F:structural constituent of ribosome"/>
    <property type="evidence" value="ECO:0007669"/>
    <property type="project" value="TreeGrafter"/>
</dbReference>
<dbReference type="InterPro" id="IPR019368">
    <property type="entry name" value="Ribosomal_mS29"/>
</dbReference>
<evidence type="ECO:0000256" key="5">
    <source>
        <dbReference type="ARBA" id="ARBA00023128"/>
    </source>
</evidence>
<dbReference type="Pfam" id="PF10236">
    <property type="entry name" value="DAP3"/>
    <property type="match status" value="1"/>
</dbReference>
<evidence type="ECO:0000256" key="7">
    <source>
        <dbReference type="ARBA" id="ARBA00035140"/>
    </source>
</evidence>
<evidence type="ECO:0000256" key="3">
    <source>
        <dbReference type="ARBA" id="ARBA00022946"/>
    </source>
</evidence>
<dbReference type="EMBL" id="CAUJNA010001138">
    <property type="protein sequence ID" value="CAJ1384693.1"/>
    <property type="molecule type" value="Genomic_DNA"/>
</dbReference>
<keyword evidence="6" id="KW-0687">Ribonucleoprotein</keyword>
<dbReference type="PANTHER" id="PTHR12810">
    <property type="entry name" value="MITOCHONDRIAL 28S RIBOSOMAL PROTEIN S29"/>
    <property type="match status" value="1"/>
</dbReference>
<proteinExistence type="inferred from homology"/>
<evidence type="ECO:0000313" key="8">
    <source>
        <dbReference type="EMBL" id="CAJ1384693.1"/>
    </source>
</evidence>
<evidence type="ECO:0000256" key="4">
    <source>
        <dbReference type="ARBA" id="ARBA00022980"/>
    </source>
</evidence>
<dbReference type="Proteomes" id="UP001178507">
    <property type="component" value="Unassembled WGS sequence"/>
</dbReference>
<gene>
    <name evidence="8" type="ORF">EVOR1521_LOCUS11503</name>
</gene>
<protein>
    <recommendedName>
        <fullName evidence="7">Small ribosomal subunit protein mS29</fullName>
    </recommendedName>
</protein>
<dbReference type="PANTHER" id="PTHR12810:SF0">
    <property type="entry name" value="SMALL RIBOSOMAL SUBUNIT PROTEIN MS29"/>
    <property type="match status" value="1"/>
</dbReference>
<evidence type="ECO:0000256" key="1">
    <source>
        <dbReference type="ARBA" id="ARBA00004173"/>
    </source>
</evidence>